<dbReference type="AlphaFoldDB" id="A0A433Y5D9"/>
<protein>
    <submittedName>
        <fullName evidence="2">DUF4023 domain-containing protein</fullName>
    </submittedName>
</protein>
<name>A0A433Y5D9_9BACL</name>
<evidence type="ECO:0000256" key="1">
    <source>
        <dbReference type="SAM" id="MobiDB-lite"/>
    </source>
</evidence>
<feature type="region of interest" description="Disordered" evidence="1">
    <location>
        <begin position="1"/>
        <end position="43"/>
    </location>
</feature>
<dbReference type="Proteomes" id="UP000279446">
    <property type="component" value="Unassembled WGS sequence"/>
</dbReference>
<dbReference type="Pfam" id="PF13215">
    <property type="entry name" value="DUF4023"/>
    <property type="match status" value="1"/>
</dbReference>
<dbReference type="OrthoDB" id="2631586at2"/>
<gene>
    <name evidence="2" type="ORF">EJP82_19145</name>
</gene>
<keyword evidence="3" id="KW-1185">Reference proteome</keyword>
<reference evidence="2 3" key="1">
    <citation type="submission" date="2018-12" db="EMBL/GenBank/DDBJ databases">
        <authorList>
            <person name="Sun L."/>
            <person name="Chen Z."/>
        </authorList>
    </citation>
    <scope>NUCLEOTIDE SEQUENCE [LARGE SCALE GENOMIC DNA]</scope>
    <source>
        <strain evidence="2 3">DSM 15890</strain>
    </source>
</reference>
<dbReference type="RefSeq" id="WP_127193668.1">
    <property type="nucleotide sequence ID" value="NZ_JAUSSS010000005.1"/>
</dbReference>
<dbReference type="EMBL" id="RZNY01000017">
    <property type="protein sequence ID" value="RUT43817.1"/>
    <property type="molecule type" value="Genomic_DNA"/>
</dbReference>
<feature type="compositionally biased region" description="Basic and acidic residues" evidence="1">
    <location>
        <begin position="1"/>
        <end position="22"/>
    </location>
</feature>
<organism evidence="2 3">
    <name type="scientific">Paenibacillus anaericanus</name>
    <dbReference type="NCBI Taxonomy" id="170367"/>
    <lineage>
        <taxon>Bacteria</taxon>
        <taxon>Bacillati</taxon>
        <taxon>Bacillota</taxon>
        <taxon>Bacilli</taxon>
        <taxon>Bacillales</taxon>
        <taxon>Paenibacillaceae</taxon>
        <taxon>Paenibacillus</taxon>
    </lineage>
</organism>
<evidence type="ECO:0000313" key="2">
    <source>
        <dbReference type="EMBL" id="RUT43817.1"/>
    </source>
</evidence>
<evidence type="ECO:0000313" key="3">
    <source>
        <dbReference type="Proteomes" id="UP000279446"/>
    </source>
</evidence>
<proteinExistence type="predicted"/>
<accession>A0A433Y5D9</accession>
<comment type="caution">
    <text evidence="2">The sequence shown here is derived from an EMBL/GenBank/DDBJ whole genome shotgun (WGS) entry which is preliminary data.</text>
</comment>
<sequence>MENTHDFVEKVHDTQAKEEKNKIHNGKGSPSGRLPNKQHGTQK</sequence>
<dbReference type="InterPro" id="IPR025097">
    <property type="entry name" value="DUF4023"/>
</dbReference>